<name>A0A549TCP1_9HYPH</name>
<reference evidence="2 3" key="1">
    <citation type="submission" date="2019-07" db="EMBL/GenBank/DDBJ databases">
        <title>Ln-dependent methylotrophs.</title>
        <authorList>
            <person name="Tani A."/>
        </authorList>
    </citation>
    <scope>NUCLEOTIDE SEQUENCE [LARGE SCALE GENOMIC DNA]</scope>
    <source>
        <strain evidence="2 3">SM12</strain>
    </source>
</reference>
<protein>
    <submittedName>
        <fullName evidence="2">Uncharacterized protein</fullName>
    </submittedName>
</protein>
<gene>
    <name evidence="2" type="ORF">FNA46_08295</name>
</gene>
<feature type="region of interest" description="Disordered" evidence="1">
    <location>
        <begin position="24"/>
        <end position="44"/>
    </location>
</feature>
<dbReference type="EMBL" id="VJMG01000018">
    <property type="protein sequence ID" value="TRL39695.1"/>
    <property type="molecule type" value="Genomic_DNA"/>
</dbReference>
<sequence>MGLPFRGRGKHGLGGGFVFRILESRRTPGNSSESQAGVHPALRRGHGALARLSRRGFLRRNVISYAERQTIDHDDPDDR</sequence>
<proteinExistence type="predicted"/>
<evidence type="ECO:0000313" key="2">
    <source>
        <dbReference type="EMBL" id="TRL39695.1"/>
    </source>
</evidence>
<keyword evidence="3" id="KW-1185">Reference proteome</keyword>
<evidence type="ECO:0000313" key="3">
    <source>
        <dbReference type="Proteomes" id="UP000316801"/>
    </source>
</evidence>
<organism evidence="2 3">
    <name type="scientific">Rhizobium straminoryzae</name>
    <dbReference type="NCBI Taxonomy" id="1387186"/>
    <lineage>
        <taxon>Bacteria</taxon>
        <taxon>Pseudomonadati</taxon>
        <taxon>Pseudomonadota</taxon>
        <taxon>Alphaproteobacteria</taxon>
        <taxon>Hyphomicrobiales</taxon>
        <taxon>Rhizobiaceae</taxon>
        <taxon>Rhizobium/Agrobacterium group</taxon>
        <taxon>Rhizobium</taxon>
    </lineage>
</organism>
<dbReference type="RefSeq" id="WP_143124730.1">
    <property type="nucleotide sequence ID" value="NZ_VJMG01000018.1"/>
</dbReference>
<dbReference type="Proteomes" id="UP000316801">
    <property type="component" value="Unassembled WGS sequence"/>
</dbReference>
<dbReference type="AlphaFoldDB" id="A0A549TCP1"/>
<comment type="caution">
    <text evidence="2">The sequence shown here is derived from an EMBL/GenBank/DDBJ whole genome shotgun (WGS) entry which is preliminary data.</text>
</comment>
<evidence type="ECO:0000256" key="1">
    <source>
        <dbReference type="SAM" id="MobiDB-lite"/>
    </source>
</evidence>
<accession>A0A549TCP1</accession>